<dbReference type="InterPro" id="IPR000595">
    <property type="entry name" value="cNMP-bd_dom"/>
</dbReference>
<dbReference type="PROSITE" id="PS51063">
    <property type="entry name" value="HTH_CRP_2"/>
    <property type="match status" value="1"/>
</dbReference>
<dbReference type="Gene3D" id="1.10.10.10">
    <property type="entry name" value="Winged helix-like DNA-binding domain superfamily/Winged helix DNA-binding domain"/>
    <property type="match status" value="1"/>
</dbReference>
<comment type="caution">
    <text evidence="5">The sequence shown here is derived from an EMBL/GenBank/DDBJ whole genome shotgun (WGS) entry which is preliminary data.</text>
</comment>
<evidence type="ECO:0000259" key="4">
    <source>
        <dbReference type="PROSITE" id="PS51063"/>
    </source>
</evidence>
<accession>A0A0F9VMN4</accession>
<dbReference type="Pfam" id="PF13545">
    <property type="entry name" value="HTH_Crp_2"/>
    <property type="match status" value="1"/>
</dbReference>
<dbReference type="Gene3D" id="2.60.120.10">
    <property type="entry name" value="Jelly Rolls"/>
    <property type="match status" value="1"/>
</dbReference>
<dbReference type="AlphaFoldDB" id="A0A0F9VMN4"/>
<protein>
    <recommendedName>
        <fullName evidence="4">HTH crp-type domain-containing protein</fullName>
    </recommendedName>
</protein>
<dbReference type="InterPro" id="IPR012318">
    <property type="entry name" value="HTH_CRP"/>
</dbReference>
<dbReference type="SUPFAM" id="SSF46785">
    <property type="entry name" value="Winged helix' DNA-binding domain"/>
    <property type="match status" value="1"/>
</dbReference>
<gene>
    <name evidence="5" type="ORF">LCGC14_0121530</name>
</gene>
<name>A0A0F9VMN4_9ZZZZ</name>
<dbReference type="Pfam" id="PF00027">
    <property type="entry name" value="cNMP_binding"/>
    <property type="match status" value="1"/>
</dbReference>
<keyword evidence="3" id="KW-0804">Transcription</keyword>
<organism evidence="5">
    <name type="scientific">marine sediment metagenome</name>
    <dbReference type="NCBI Taxonomy" id="412755"/>
    <lineage>
        <taxon>unclassified sequences</taxon>
        <taxon>metagenomes</taxon>
        <taxon>ecological metagenomes</taxon>
    </lineage>
</organism>
<evidence type="ECO:0000313" key="5">
    <source>
        <dbReference type="EMBL" id="KKO01168.1"/>
    </source>
</evidence>
<evidence type="ECO:0000256" key="1">
    <source>
        <dbReference type="ARBA" id="ARBA00023015"/>
    </source>
</evidence>
<feature type="domain" description="HTH crp-type" evidence="4">
    <location>
        <begin position="152"/>
        <end position="226"/>
    </location>
</feature>
<reference evidence="5" key="1">
    <citation type="journal article" date="2015" name="Nature">
        <title>Complex archaea that bridge the gap between prokaryotes and eukaryotes.</title>
        <authorList>
            <person name="Spang A."/>
            <person name="Saw J.H."/>
            <person name="Jorgensen S.L."/>
            <person name="Zaremba-Niedzwiedzka K."/>
            <person name="Martijn J."/>
            <person name="Lind A.E."/>
            <person name="van Eijk R."/>
            <person name="Schleper C."/>
            <person name="Guy L."/>
            <person name="Ettema T.J."/>
        </authorList>
    </citation>
    <scope>NUCLEOTIDE SEQUENCE</scope>
</reference>
<dbReference type="CDD" id="cd00038">
    <property type="entry name" value="CAP_ED"/>
    <property type="match status" value="1"/>
</dbReference>
<dbReference type="GO" id="GO:0006355">
    <property type="term" value="P:regulation of DNA-templated transcription"/>
    <property type="evidence" value="ECO:0007669"/>
    <property type="project" value="InterPro"/>
</dbReference>
<evidence type="ECO:0000256" key="3">
    <source>
        <dbReference type="ARBA" id="ARBA00023163"/>
    </source>
</evidence>
<dbReference type="InterPro" id="IPR014710">
    <property type="entry name" value="RmlC-like_jellyroll"/>
</dbReference>
<dbReference type="SUPFAM" id="SSF51206">
    <property type="entry name" value="cAMP-binding domain-like"/>
    <property type="match status" value="1"/>
</dbReference>
<evidence type="ECO:0000256" key="2">
    <source>
        <dbReference type="ARBA" id="ARBA00023125"/>
    </source>
</evidence>
<dbReference type="EMBL" id="LAZR01000037">
    <property type="protein sequence ID" value="KKO01168.1"/>
    <property type="molecule type" value="Genomic_DNA"/>
</dbReference>
<dbReference type="InterPro" id="IPR036388">
    <property type="entry name" value="WH-like_DNA-bd_sf"/>
</dbReference>
<keyword evidence="2" id="KW-0238">DNA-binding</keyword>
<dbReference type="InterPro" id="IPR036390">
    <property type="entry name" value="WH_DNA-bd_sf"/>
</dbReference>
<keyword evidence="1" id="KW-0805">Transcription regulation</keyword>
<dbReference type="InterPro" id="IPR018490">
    <property type="entry name" value="cNMP-bd_dom_sf"/>
</dbReference>
<proteinExistence type="predicted"/>
<dbReference type="GO" id="GO:0003677">
    <property type="term" value="F:DNA binding"/>
    <property type="evidence" value="ECO:0007669"/>
    <property type="project" value="UniProtKB-KW"/>
</dbReference>
<sequence>MTTAIITPNQLMIRKLESIFPLTDDEKQGLHELPIKVSDIKTNQDIVRIGDQPTQCFMILEGYTCIYKMTAEGKRQILALYVPGDLPDMQSLHLKVIDINIASISPCKLGFIQHQDLRNLCERYPRLTAAFWRETLVHASIFREWLLNNGQRPAYTRIAHLLCELVMRLKAVGLADDESFEMPATQAELADATGITQVHTNRVLQALRADGLISNVKVKMTVPDWQKLQIAGEFDPLYLHLQKNVAA</sequence>